<organism evidence="1 2">
    <name type="scientific">Trichothecium roseum</name>
    <dbReference type="NCBI Taxonomy" id="47278"/>
    <lineage>
        <taxon>Eukaryota</taxon>
        <taxon>Fungi</taxon>
        <taxon>Dikarya</taxon>
        <taxon>Ascomycota</taxon>
        <taxon>Pezizomycotina</taxon>
        <taxon>Sordariomycetes</taxon>
        <taxon>Hypocreomycetidae</taxon>
        <taxon>Hypocreales</taxon>
        <taxon>Hypocreales incertae sedis</taxon>
        <taxon>Trichothecium</taxon>
    </lineage>
</organism>
<name>A0ACC0VCV7_9HYPO</name>
<evidence type="ECO:0000313" key="1">
    <source>
        <dbReference type="EMBL" id="KAI9904129.1"/>
    </source>
</evidence>
<dbReference type="Proteomes" id="UP001163324">
    <property type="component" value="Chromosome 1"/>
</dbReference>
<protein>
    <submittedName>
        <fullName evidence="1">Uncharacterized protein</fullName>
    </submittedName>
</protein>
<sequence length="459" mass="48874">MPKAIPESWDAGSPTSNHTFNTDAFYDDSMTEQSRDSMFDDYGDESKLVRSASIGKKAKAALVDAKSAPTSQIETRNEARPDPVPVQAGFDGATRYVEASTSSSNTLPSFQPTPVATPDARTKGNQLGAGITMMNITEASSGGEALQSDTIPAPKPGRRLSAMKRPQRLDIDAVRAAEARGSITSLPDLIKRATRLASMIEKGNRPASKLDNLTDFLNDKAGVIGATDGSSNDRHQSGLSDMIAAFPPPGHPNARGEQSGTVGFDFRDHSVSVLVSSRPGGTGVDTSSVDDEEMDKSVEMRALPSSPAITAAPVLAMASGLPSLKKHTTSEEEPSSLLVDMSTTTDTVSPQATNSPLTKEAGDNSPEFNVTQEVLDFARVAVLYVLQEQSFDYAETAQSDLQRFFSDSGKGITERQAYNLTIGGSNTVNLVGYRLDLGEGVVGKSLTKRRAHSMQHLQK</sequence>
<accession>A0ACC0VCV7</accession>
<comment type="caution">
    <text evidence="1">The sequence shown here is derived from an EMBL/GenBank/DDBJ whole genome shotgun (WGS) entry which is preliminary data.</text>
</comment>
<keyword evidence="2" id="KW-1185">Reference proteome</keyword>
<reference evidence="1" key="1">
    <citation type="submission" date="2022-10" db="EMBL/GenBank/DDBJ databases">
        <title>Complete Genome of Trichothecium roseum strain YXFP-22015, a Plant Pathogen Isolated from Citrus.</title>
        <authorList>
            <person name="Wang Y."/>
            <person name="Zhu L."/>
        </authorList>
    </citation>
    <scope>NUCLEOTIDE SEQUENCE</scope>
    <source>
        <strain evidence="1">YXFP-22015</strain>
    </source>
</reference>
<gene>
    <name evidence="1" type="ORF">N3K66_000658</name>
</gene>
<dbReference type="EMBL" id="CM047940">
    <property type="protein sequence ID" value="KAI9904129.1"/>
    <property type="molecule type" value="Genomic_DNA"/>
</dbReference>
<proteinExistence type="predicted"/>
<evidence type="ECO:0000313" key="2">
    <source>
        <dbReference type="Proteomes" id="UP001163324"/>
    </source>
</evidence>